<comment type="caution">
    <text evidence="1">The sequence shown here is derived from an EMBL/GenBank/DDBJ whole genome shotgun (WGS) entry which is preliminary data.</text>
</comment>
<reference evidence="1" key="1">
    <citation type="submission" date="2022-07" db="EMBL/GenBank/DDBJ databases">
        <title>Parvularcula maris sp. nov., an algicidal bacterium isolated from seawater.</title>
        <authorList>
            <person name="Li F."/>
        </authorList>
    </citation>
    <scope>NUCLEOTIDE SEQUENCE</scope>
    <source>
        <strain evidence="1">BGMRC 0090</strain>
    </source>
</reference>
<gene>
    <name evidence="1" type="ORF">NOG11_08395</name>
</gene>
<dbReference type="Proteomes" id="UP001142610">
    <property type="component" value="Unassembled WGS sequence"/>
</dbReference>
<accession>A0A9X2L9B3</accession>
<keyword evidence="2" id="KW-1185">Reference proteome</keyword>
<name>A0A9X2L9B3_9PROT</name>
<organism evidence="1 2">
    <name type="scientific">Parvularcula maris</name>
    <dbReference type="NCBI Taxonomy" id="2965077"/>
    <lineage>
        <taxon>Bacteria</taxon>
        <taxon>Pseudomonadati</taxon>
        <taxon>Pseudomonadota</taxon>
        <taxon>Alphaproteobacteria</taxon>
        <taxon>Parvularculales</taxon>
        <taxon>Parvularculaceae</taxon>
        <taxon>Parvularcula</taxon>
    </lineage>
</organism>
<dbReference type="EMBL" id="JANIBC010000005">
    <property type="protein sequence ID" value="MCQ8185412.1"/>
    <property type="molecule type" value="Genomic_DNA"/>
</dbReference>
<protein>
    <submittedName>
        <fullName evidence="1">Uncharacterized protein</fullName>
    </submittedName>
</protein>
<evidence type="ECO:0000313" key="2">
    <source>
        <dbReference type="Proteomes" id="UP001142610"/>
    </source>
</evidence>
<proteinExistence type="predicted"/>
<dbReference type="RefSeq" id="WP_256619299.1">
    <property type="nucleotide sequence ID" value="NZ_JANIBC010000005.1"/>
</dbReference>
<dbReference type="AlphaFoldDB" id="A0A9X2L9B3"/>
<evidence type="ECO:0000313" key="1">
    <source>
        <dbReference type="EMBL" id="MCQ8185412.1"/>
    </source>
</evidence>
<sequence>MGRGELRDLGIVGDGDDKDLTNALEQAFAVEFAEDAFLDAITAGDVYTIIQREIASQESSAVLTWEGFTNVLHTKADVRRGQIVPHTQILAAPVSVALKRLIRGLAFRK</sequence>